<protein>
    <recommendedName>
        <fullName evidence="12">Protein-export membrane protein SecF</fullName>
    </recommendedName>
</protein>
<proteinExistence type="inferred from homology"/>
<dbReference type="RefSeq" id="WP_084200661.1">
    <property type="nucleotide sequence ID" value="NZ_BMYL01000001.1"/>
</dbReference>
<feature type="transmembrane region" description="Helical" evidence="12">
    <location>
        <begin position="153"/>
        <end position="174"/>
    </location>
</feature>
<keyword evidence="8 12" id="KW-0472">Membrane</keyword>
<evidence type="ECO:0000256" key="9">
    <source>
        <dbReference type="ARBA" id="ARBA00059018"/>
    </source>
</evidence>
<keyword evidence="7 12" id="KW-0811">Translocation</keyword>
<evidence type="ECO:0000256" key="3">
    <source>
        <dbReference type="ARBA" id="ARBA00022475"/>
    </source>
</evidence>
<evidence type="ECO:0000313" key="15">
    <source>
        <dbReference type="Proteomes" id="UP000235162"/>
    </source>
</evidence>
<comment type="caution">
    <text evidence="14">The sequence shown here is derived from an EMBL/GenBank/DDBJ whole genome shotgun (WGS) entry which is preliminary data.</text>
</comment>
<evidence type="ECO:0000256" key="2">
    <source>
        <dbReference type="ARBA" id="ARBA00022448"/>
    </source>
</evidence>
<dbReference type="NCBIfam" id="TIGR00916">
    <property type="entry name" value="2A0604s01"/>
    <property type="match status" value="1"/>
</dbReference>
<dbReference type="NCBIfam" id="TIGR00966">
    <property type="entry name" value="transloc_SecF"/>
    <property type="match status" value="1"/>
</dbReference>
<evidence type="ECO:0000256" key="8">
    <source>
        <dbReference type="ARBA" id="ARBA00023136"/>
    </source>
</evidence>
<organism evidence="14 15">
    <name type="scientific">Halioglobus japonicus</name>
    <dbReference type="NCBI Taxonomy" id="930805"/>
    <lineage>
        <taxon>Bacteria</taxon>
        <taxon>Pseudomonadati</taxon>
        <taxon>Pseudomonadota</taxon>
        <taxon>Gammaproteobacteria</taxon>
        <taxon>Cellvibrionales</taxon>
        <taxon>Halieaceae</taxon>
        <taxon>Halioglobus</taxon>
    </lineage>
</organism>
<dbReference type="AlphaFoldDB" id="A0AAP8MG92"/>
<evidence type="ECO:0000313" key="14">
    <source>
        <dbReference type="EMBL" id="PLW87246.1"/>
    </source>
</evidence>
<keyword evidence="2 12" id="KW-0813">Transport</keyword>
<keyword evidence="3 12" id="KW-1003">Cell membrane</keyword>
<feature type="domain" description="Protein export membrane protein SecD/SecF C-terminal" evidence="13">
    <location>
        <begin position="103"/>
        <end position="283"/>
    </location>
</feature>
<keyword evidence="15" id="KW-1185">Reference proteome</keyword>
<evidence type="ECO:0000256" key="12">
    <source>
        <dbReference type="HAMAP-Rule" id="MF_01464"/>
    </source>
</evidence>
<dbReference type="GO" id="GO:0043952">
    <property type="term" value="P:protein transport by the Sec complex"/>
    <property type="evidence" value="ECO:0007669"/>
    <property type="project" value="UniProtKB-UniRule"/>
</dbReference>
<evidence type="ECO:0000256" key="4">
    <source>
        <dbReference type="ARBA" id="ARBA00022692"/>
    </source>
</evidence>
<evidence type="ECO:0000256" key="1">
    <source>
        <dbReference type="ARBA" id="ARBA00004651"/>
    </source>
</evidence>
<comment type="similarity">
    <text evidence="10">In the C-terminal section; belongs to the SecD/SecF family. SecF subfamily.</text>
</comment>
<dbReference type="PANTHER" id="PTHR30081:SF8">
    <property type="entry name" value="PROTEIN TRANSLOCASE SUBUNIT SECF"/>
    <property type="match status" value="1"/>
</dbReference>
<dbReference type="InterPro" id="IPR022813">
    <property type="entry name" value="SecD/SecF_arch_bac"/>
</dbReference>
<feature type="transmembrane region" description="Helical" evidence="12">
    <location>
        <begin position="255"/>
        <end position="276"/>
    </location>
</feature>
<reference evidence="14 15" key="1">
    <citation type="submission" date="2018-01" db="EMBL/GenBank/DDBJ databases">
        <title>The draft genome sequence of Halioglobus japonicus S1-36.</title>
        <authorList>
            <person name="Du Z.-J."/>
            <person name="Shi M.-J."/>
        </authorList>
    </citation>
    <scope>NUCLEOTIDE SEQUENCE [LARGE SCALE GENOMIC DNA]</scope>
    <source>
        <strain evidence="14 15">S1-36</strain>
    </source>
</reference>
<dbReference type="FunFam" id="1.20.1640.10:FF:000024">
    <property type="entry name" value="Multifunctional fusion protein"/>
    <property type="match status" value="1"/>
</dbReference>
<sequence>MKVINFMGQRKLAILFSIALLVTAIGSLATKQLNWGLDFTGGTLVEVHYSETADLTAIRNTLETQGFAGAVVVSFGTDKDVLIRLPQGYSDKQGAELLGKLQAAYDGTVELRRIEFVGPQVGDELREQGGLAMLLALGLVMLYIAFRFQFKFAVGAVVALVHDVLIVLGFFSVMGMEFDLTVLAALLAVIGYSLNDTIVVSDRIRENFRKLRKADSEEIINISLTETLGRTLVTSLTTMMVLMALALFGGEMIHAFAIALLVGVAIGTYSSIYVAANTLLIMGVSKEDLMIPIKEGSEQEDLMP</sequence>
<accession>A0AAP8MG92</accession>
<dbReference type="InterPro" id="IPR005665">
    <property type="entry name" value="SecF_bac"/>
</dbReference>
<keyword evidence="4 12" id="KW-0812">Transmembrane</keyword>
<evidence type="ECO:0000256" key="10">
    <source>
        <dbReference type="ARBA" id="ARBA00060856"/>
    </source>
</evidence>
<comment type="subunit">
    <text evidence="12">Forms a complex with SecD. Part of the essential Sec protein translocation apparatus which comprises SecA, SecYEG and auxiliary proteins SecDF-YajC and YidC.</text>
</comment>
<evidence type="ECO:0000256" key="7">
    <source>
        <dbReference type="ARBA" id="ARBA00023010"/>
    </source>
</evidence>
<dbReference type="Proteomes" id="UP000235162">
    <property type="component" value="Unassembled WGS sequence"/>
</dbReference>
<gene>
    <name evidence="12 14" type="primary">secF</name>
    <name evidence="14" type="ORF">C0029_01220</name>
</gene>
<dbReference type="Gene3D" id="1.20.1640.10">
    <property type="entry name" value="Multidrug efflux transporter AcrB transmembrane domain"/>
    <property type="match status" value="1"/>
</dbReference>
<comment type="subcellular location">
    <subcellularLocation>
        <location evidence="1 12">Cell membrane</location>
        <topology evidence="1 12">Multi-pass membrane protein</topology>
    </subcellularLocation>
</comment>
<dbReference type="KEGG" id="hja:BST95_16990"/>
<dbReference type="EMBL" id="PKUR01000001">
    <property type="protein sequence ID" value="PLW87246.1"/>
    <property type="molecule type" value="Genomic_DNA"/>
</dbReference>
<dbReference type="Pfam" id="PF07549">
    <property type="entry name" value="Sec_GG"/>
    <property type="match status" value="1"/>
</dbReference>
<keyword evidence="6 12" id="KW-1133">Transmembrane helix</keyword>
<evidence type="ECO:0000256" key="11">
    <source>
        <dbReference type="ARBA" id="ARBA00061053"/>
    </source>
</evidence>
<comment type="similarity">
    <text evidence="11">In the N-terminal section; belongs to the SecD/SecF family. SecD subfamily.</text>
</comment>
<dbReference type="PRINTS" id="PR01755">
    <property type="entry name" value="SECFTRNLCASE"/>
</dbReference>
<dbReference type="InterPro" id="IPR022646">
    <property type="entry name" value="SecD/SecF_CS"/>
</dbReference>
<evidence type="ECO:0000256" key="6">
    <source>
        <dbReference type="ARBA" id="ARBA00022989"/>
    </source>
</evidence>
<dbReference type="PANTHER" id="PTHR30081">
    <property type="entry name" value="PROTEIN-EXPORT MEMBRANE PROTEIN SEC"/>
    <property type="match status" value="1"/>
</dbReference>
<dbReference type="GO" id="GO:0065002">
    <property type="term" value="P:intracellular protein transmembrane transport"/>
    <property type="evidence" value="ECO:0007669"/>
    <property type="project" value="UniProtKB-UniRule"/>
</dbReference>
<dbReference type="InterPro" id="IPR048634">
    <property type="entry name" value="SecD_SecF_C"/>
</dbReference>
<dbReference type="SUPFAM" id="SSF82866">
    <property type="entry name" value="Multidrug efflux transporter AcrB transmembrane domain"/>
    <property type="match status" value="1"/>
</dbReference>
<evidence type="ECO:0000259" key="13">
    <source>
        <dbReference type="Pfam" id="PF02355"/>
    </source>
</evidence>
<dbReference type="GO" id="GO:0006605">
    <property type="term" value="P:protein targeting"/>
    <property type="evidence" value="ECO:0007669"/>
    <property type="project" value="UniProtKB-UniRule"/>
</dbReference>
<feature type="transmembrane region" description="Helical" evidence="12">
    <location>
        <begin position="180"/>
        <end position="200"/>
    </location>
</feature>
<dbReference type="HAMAP" id="MF_01464_B">
    <property type="entry name" value="SecF_B"/>
    <property type="match status" value="1"/>
</dbReference>
<dbReference type="GO" id="GO:0005886">
    <property type="term" value="C:plasma membrane"/>
    <property type="evidence" value="ECO:0007669"/>
    <property type="project" value="UniProtKB-SubCell"/>
</dbReference>
<comment type="similarity">
    <text evidence="12">Belongs to the SecD/SecF family. SecF subfamily.</text>
</comment>
<dbReference type="Pfam" id="PF02355">
    <property type="entry name" value="SecD_SecF_C"/>
    <property type="match status" value="1"/>
</dbReference>
<name>A0AAP8MG92_9GAMM</name>
<feature type="transmembrane region" description="Helical" evidence="12">
    <location>
        <begin position="231"/>
        <end position="249"/>
    </location>
</feature>
<evidence type="ECO:0000256" key="5">
    <source>
        <dbReference type="ARBA" id="ARBA00022927"/>
    </source>
</evidence>
<feature type="transmembrane region" description="Helical" evidence="12">
    <location>
        <begin position="129"/>
        <end position="146"/>
    </location>
</feature>
<dbReference type="GO" id="GO:0015450">
    <property type="term" value="F:protein-transporting ATPase activity"/>
    <property type="evidence" value="ECO:0007669"/>
    <property type="project" value="InterPro"/>
</dbReference>
<dbReference type="InterPro" id="IPR022645">
    <property type="entry name" value="SecD/SecF_bac"/>
</dbReference>
<comment type="caution">
    <text evidence="12">Lacks conserved residue(s) required for the propagation of feature annotation.</text>
</comment>
<comment type="function">
    <text evidence="9 12">Part of the Sec protein translocase complex. Interacts with the SecYEG preprotein conducting channel. SecDF uses the proton motive force (PMF) to complete protein translocation after the ATP-dependent function of SecA.</text>
</comment>
<dbReference type="InterPro" id="IPR055344">
    <property type="entry name" value="SecD_SecF_C_bact"/>
</dbReference>
<keyword evidence="5 12" id="KW-0653">Protein transport</keyword>